<dbReference type="Proteomes" id="UP000015105">
    <property type="component" value="Chromosome 5D"/>
</dbReference>
<reference evidence="2" key="2">
    <citation type="journal article" date="2017" name="Nat. Plants">
        <title>The Aegilops tauschii genome reveals multiple impacts of transposons.</title>
        <authorList>
            <person name="Zhao G."/>
            <person name="Zou C."/>
            <person name="Li K."/>
            <person name="Wang K."/>
            <person name="Li T."/>
            <person name="Gao L."/>
            <person name="Zhang X."/>
            <person name="Wang H."/>
            <person name="Yang Z."/>
            <person name="Liu X."/>
            <person name="Jiang W."/>
            <person name="Mao L."/>
            <person name="Kong X."/>
            <person name="Jiao Y."/>
            <person name="Jia J."/>
        </authorList>
    </citation>
    <scope>NUCLEOTIDE SEQUENCE [LARGE SCALE GENOMIC DNA]</scope>
    <source>
        <strain evidence="2">cv. AL8/78</strain>
    </source>
</reference>
<sequence>MAQLHPRRSIPTMSLYTDDVVLLCHCSSSDIIVVCEVLMLFGRASGLMVNYAESSASLLHCDTDEATAALAHLRCPTLDLPITYLGIPLTIGRPTAAQLQPL</sequence>
<reference evidence="1" key="3">
    <citation type="journal article" date="2017" name="Nature">
        <title>Genome sequence of the progenitor of the wheat D genome Aegilops tauschii.</title>
        <authorList>
            <person name="Luo M.C."/>
            <person name="Gu Y.Q."/>
            <person name="Puiu D."/>
            <person name="Wang H."/>
            <person name="Twardziok S.O."/>
            <person name="Deal K.R."/>
            <person name="Huo N."/>
            <person name="Zhu T."/>
            <person name="Wang L."/>
            <person name="Wang Y."/>
            <person name="McGuire P.E."/>
            <person name="Liu S."/>
            <person name="Long H."/>
            <person name="Ramasamy R.K."/>
            <person name="Rodriguez J.C."/>
            <person name="Van S.L."/>
            <person name="Yuan L."/>
            <person name="Wang Z."/>
            <person name="Xia Z."/>
            <person name="Xiao L."/>
            <person name="Anderson O.D."/>
            <person name="Ouyang S."/>
            <person name="Liang Y."/>
            <person name="Zimin A.V."/>
            <person name="Pertea G."/>
            <person name="Qi P."/>
            <person name="Bennetzen J.L."/>
            <person name="Dai X."/>
            <person name="Dawson M.W."/>
            <person name="Muller H.G."/>
            <person name="Kugler K."/>
            <person name="Rivarola-Duarte L."/>
            <person name="Spannagl M."/>
            <person name="Mayer K.F.X."/>
            <person name="Lu F.H."/>
            <person name="Bevan M.W."/>
            <person name="Leroy P."/>
            <person name="Li P."/>
            <person name="You F.M."/>
            <person name="Sun Q."/>
            <person name="Liu Z."/>
            <person name="Lyons E."/>
            <person name="Wicker T."/>
            <person name="Salzberg S.L."/>
            <person name="Devos K.M."/>
            <person name="Dvorak J."/>
        </authorList>
    </citation>
    <scope>NUCLEOTIDE SEQUENCE [LARGE SCALE GENOMIC DNA]</scope>
    <source>
        <strain evidence="1">cv. AL8/78</strain>
    </source>
</reference>
<reference evidence="1" key="5">
    <citation type="journal article" date="2021" name="G3 (Bethesda)">
        <title>Aegilops tauschii genome assembly Aet v5.0 features greater sequence contiguity and improved annotation.</title>
        <authorList>
            <person name="Wang L."/>
            <person name="Zhu T."/>
            <person name="Rodriguez J.C."/>
            <person name="Deal K.R."/>
            <person name="Dubcovsky J."/>
            <person name="McGuire P.E."/>
            <person name="Lux T."/>
            <person name="Spannagl M."/>
            <person name="Mayer K.F.X."/>
            <person name="Baldrich P."/>
            <person name="Meyers B.C."/>
            <person name="Huo N."/>
            <person name="Gu Y.Q."/>
            <person name="Zhou H."/>
            <person name="Devos K.M."/>
            <person name="Bennetzen J.L."/>
            <person name="Unver T."/>
            <person name="Budak H."/>
            <person name="Gulick P.J."/>
            <person name="Galiba G."/>
            <person name="Kalapos B."/>
            <person name="Nelson D.R."/>
            <person name="Li P."/>
            <person name="You F.M."/>
            <person name="Luo M.C."/>
            <person name="Dvorak J."/>
        </authorList>
    </citation>
    <scope>NUCLEOTIDE SEQUENCE [LARGE SCALE GENOMIC DNA]</scope>
    <source>
        <strain evidence="1">cv. AL8/78</strain>
    </source>
</reference>
<proteinExistence type="predicted"/>
<name>A0A453K6R1_AEGTS</name>
<evidence type="ECO:0000313" key="1">
    <source>
        <dbReference type="EnsemblPlants" id="AET5Gv20315800.1"/>
    </source>
</evidence>
<dbReference type="EnsemblPlants" id="AET5Gv20315800.1">
    <property type="protein sequence ID" value="AET5Gv20315800.1"/>
    <property type="gene ID" value="AET5Gv20315800"/>
</dbReference>
<dbReference type="Gramene" id="AET5Gv20315800.1">
    <property type="protein sequence ID" value="AET5Gv20315800.1"/>
    <property type="gene ID" value="AET5Gv20315800"/>
</dbReference>
<evidence type="ECO:0008006" key="3">
    <source>
        <dbReference type="Google" id="ProtNLM"/>
    </source>
</evidence>
<reference evidence="1" key="4">
    <citation type="submission" date="2019-03" db="UniProtKB">
        <authorList>
            <consortium name="EnsemblPlants"/>
        </authorList>
    </citation>
    <scope>IDENTIFICATION</scope>
</reference>
<dbReference type="AlphaFoldDB" id="A0A453K6R1"/>
<protein>
    <recommendedName>
        <fullName evidence="3">Reverse transcriptase domain-containing protein</fullName>
    </recommendedName>
</protein>
<reference evidence="2" key="1">
    <citation type="journal article" date="2014" name="Science">
        <title>Ancient hybridizations among the ancestral genomes of bread wheat.</title>
        <authorList>
            <consortium name="International Wheat Genome Sequencing Consortium,"/>
            <person name="Marcussen T."/>
            <person name="Sandve S.R."/>
            <person name="Heier L."/>
            <person name="Spannagl M."/>
            <person name="Pfeifer M."/>
            <person name="Jakobsen K.S."/>
            <person name="Wulff B.B."/>
            <person name="Steuernagel B."/>
            <person name="Mayer K.F."/>
            <person name="Olsen O.A."/>
        </authorList>
    </citation>
    <scope>NUCLEOTIDE SEQUENCE [LARGE SCALE GENOMIC DNA]</scope>
    <source>
        <strain evidence="2">cv. AL8/78</strain>
    </source>
</reference>
<evidence type="ECO:0000313" key="2">
    <source>
        <dbReference type="Proteomes" id="UP000015105"/>
    </source>
</evidence>
<keyword evidence="2" id="KW-1185">Reference proteome</keyword>
<accession>A0A453K6R1</accession>
<organism evidence="1 2">
    <name type="scientific">Aegilops tauschii subsp. strangulata</name>
    <name type="common">Goatgrass</name>
    <dbReference type="NCBI Taxonomy" id="200361"/>
    <lineage>
        <taxon>Eukaryota</taxon>
        <taxon>Viridiplantae</taxon>
        <taxon>Streptophyta</taxon>
        <taxon>Embryophyta</taxon>
        <taxon>Tracheophyta</taxon>
        <taxon>Spermatophyta</taxon>
        <taxon>Magnoliopsida</taxon>
        <taxon>Liliopsida</taxon>
        <taxon>Poales</taxon>
        <taxon>Poaceae</taxon>
        <taxon>BOP clade</taxon>
        <taxon>Pooideae</taxon>
        <taxon>Triticodae</taxon>
        <taxon>Triticeae</taxon>
        <taxon>Triticinae</taxon>
        <taxon>Aegilops</taxon>
    </lineage>
</organism>